<evidence type="ECO:0000313" key="2">
    <source>
        <dbReference type="EMBL" id="MFH4979189.1"/>
    </source>
</evidence>
<feature type="region of interest" description="Disordered" evidence="1">
    <location>
        <begin position="96"/>
        <end position="120"/>
    </location>
</feature>
<sequence>MTKSTYTHKLQRSEITLQYTTKRCLGTYRTLADVQLHLALECQTLNSLPTRSHQYSNLYDPHNELTESVKNKVEKSHPFRYVIGHKVSKMYNINNEAAMQPSNRGNRRQRGRANLRRPGSWDKPYDIFSSPFGSPYIPVPHSSNLQYNSRMPASYSYAGHASPPLLYSSQNKSSSRGAPYYFSRTNSDSTFAQFRPKSSSTSSPASSQSYHSTPRSSTAERKTARYSGYGRYSFRPSECHNAADVFDVKDYVVPAMWSNPWEELESEYYASRNKQNILKP</sequence>
<dbReference type="EMBL" id="JBGFUD010003938">
    <property type="protein sequence ID" value="MFH4979189.1"/>
    <property type="molecule type" value="Genomic_DNA"/>
</dbReference>
<dbReference type="AlphaFoldDB" id="A0ABD6EPF6"/>
<evidence type="ECO:0000256" key="1">
    <source>
        <dbReference type="SAM" id="MobiDB-lite"/>
    </source>
</evidence>
<dbReference type="Proteomes" id="UP001608902">
    <property type="component" value="Unassembled WGS sequence"/>
</dbReference>
<gene>
    <name evidence="2" type="ORF">AB6A40_005898</name>
</gene>
<feature type="compositionally biased region" description="Basic residues" evidence="1">
    <location>
        <begin position="105"/>
        <end position="115"/>
    </location>
</feature>
<organism evidence="2 3">
    <name type="scientific">Gnathostoma spinigerum</name>
    <dbReference type="NCBI Taxonomy" id="75299"/>
    <lineage>
        <taxon>Eukaryota</taxon>
        <taxon>Metazoa</taxon>
        <taxon>Ecdysozoa</taxon>
        <taxon>Nematoda</taxon>
        <taxon>Chromadorea</taxon>
        <taxon>Rhabditida</taxon>
        <taxon>Spirurina</taxon>
        <taxon>Gnathostomatomorpha</taxon>
        <taxon>Gnathostomatoidea</taxon>
        <taxon>Gnathostomatidae</taxon>
        <taxon>Gnathostoma</taxon>
    </lineage>
</organism>
<proteinExistence type="predicted"/>
<evidence type="ECO:0000313" key="3">
    <source>
        <dbReference type="Proteomes" id="UP001608902"/>
    </source>
</evidence>
<comment type="caution">
    <text evidence="2">The sequence shown here is derived from an EMBL/GenBank/DDBJ whole genome shotgun (WGS) entry which is preliminary data.</text>
</comment>
<feature type="compositionally biased region" description="Low complexity" evidence="1">
    <location>
        <begin position="198"/>
        <end position="212"/>
    </location>
</feature>
<protein>
    <submittedName>
        <fullName evidence="2">Uncharacterized protein</fullName>
    </submittedName>
</protein>
<reference evidence="2 3" key="1">
    <citation type="submission" date="2024-08" db="EMBL/GenBank/DDBJ databases">
        <title>Gnathostoma spinigerum genome.</title>
        <authorList>
            <person name="Gonzalez-Bertolin B."/>
            <person name="Monzon S."/>
            <person name="Zaballos A."/>
            <person name="Jimenez P."/>
            <person name="Dekumyoy P."/>
            <person name="Varona S."/>
            <person name="Cuesta I."/>
            <person name="Sumanam S."/>
            <person name="Adisakwattana P."/>
            <person name="Gasser R.B."/>
            <person name="Hernandez-Gonzalez A."/>
            <person name="Young N.D."/>
            <person name="Perteguer M.J."/>
        </authorList>
    </citation>
    <scope>NUCLEOTIDE SEQUENCE [LARGE SCALE GENOMIC DNA]</scope>
    <source>
        <strain evidence="2">AL3</strain>
        <tissue evidence="2">Liver</tissue>
    </source>
</reference>
<feature type="region of interest" description="Disordered" evidence="1">
    <location>
        <begin position="192"/>
        <end position="222"/>
    </location>
</feature>
<name>A0ABD6EPF6_9BILA</name>
<keyword evidence="3" id="KW-1185">Reference proteome</keyword>
<accession>A0ABD6EPF6</accession>